<reference evidence="11" key="1">
    <citation type="journal article" date="2021" name="bioRxiv">
        <title>Unraveling nitrogen, sulfur and carbon metabolic pathways and microbial community transcriptional responses to substrate deprivation and toxicity stresses in a bioreactor mimicking anoxic brackish coastal sediment conditions.</title>
        <authorList>
            <person name="Martins P.D."/>
            <person name="Echeveste M.J."/>
            <person name="Arshad A."/>
            <person name="Kurth J."/>
            <person name="Ouboter H."/>
            <person name="Jetten M.S.M."/>
            <person name="Welte C.U."/>
        </authorList>
    </citation>
    <scope>NUCLEOTIDE SEQUENCE</scope>
    <source>
        <strain evidence="11">MAG_39</strain>
    </source>
</reference>
<evidence type="ECO:0000256" key="7">
    <source>
        <dbReference type="ARBA" id="ARBA00023004"/>
    </source>
</evidence>
<comment type="caution">
    <text evidence="11">The sequence shown here is derived from an EMBL/GenBank/DDBJ whole genome shotgun (WGS) entry which is preliminary data.</text>
</comment>
<keyword evidence="6 11" id="KW-0067">ATP-binding</keyword>
<dbReference type="AlphaFoldDB" id="A0A953SCX2"/>
<reference evidence="11" key="2">
    <citation type="submission" date="2021-08" db="EMBL/GenBank/DDBJ databases">
        <authorList>
            <person name="Dalcin Martins P."/>
        </authorList>
    </citation>
    <scope>NUCLEOTIDE SEQUENCE</scope>
    <source>
        <strain evidence="11">MAG_39</strain>
    </source>
</reference>
<proteinExistence type="predicted"/>
<feature type="domain" description="ABC transporter" evidence="10">
    <location>
        <begin position="4"/>
        <end position="240"/>
    </location>
</feature>
<evidence type="ECO:0000259" key="10">
    <source>
        <dbReference type="PROSITE" id="PS50893"/>
    </source>
</evidence>
<dbReference type="Proteomes" id="UP000705867">
    <property type="component" value="Unassembled WGS sequence"/>
</dbReference>
<protein>
    <submittedName>
        <fullName evidence="11">ABC transporter ATP-binding protein</fullName>
    </submittedName>
</protein>
<dbReference type="InterPro" id="IPR003593">
    <property type="entry name" value="AAA+_ATPase"/>
</dbReference>
<dbReference type="Pfam" id="PF00005">
    <property type="entry name" value="ABC_tran"/>
    <property type="match status" value="1"/>
</dbReference>
<keyword evidence="7" id="KW-0408">Iron</keyword>
<evidence type="ECO:0000256" key="2">
    <source>
        <dbReference type="ARBA" id="ARBA00022448"/>
    </source>
</evidence>
<dbReference type="Gene3D" id="3.40.50.300">
    <property type="entry name" value="P-loop containing nucleotide triphosphate hydrolases"/>
    <property type="match status" value="1"/>
</dbReference>
<dbReference type="GO" id="GO:0006826">
    <property type="term" value="P:iron ion transport"/>
    <property type="evidence" value="ECO:0007669"/>
    <property type="project" value="UniProtKB-KW"/>
</dbReference>
<dbReference type="InterPro" id="IPR003439">
    <property type="entry name" value="ABC_transporter-like_ATP-bd"/>
</dbReference>
<dbReference type="GO" id="GO:0016887">
    <property type="term" value="F:ATP hydrolysis activity"/>
    <property type="evidence" value="ECO:0007669"/>
    <property type="project" value="InterPro"/>
</dbReference>
<dbReference type="CDD" id="cd03214">
    <property type="entry name" value="ABC_Iron-Siderophores_B12_Hemin"/>
    <property type="match status" value="1"/>
</dbReference>
<organism evidence="11 12">
    <name type="scientific">Candidatus Nitrobium versatile</name>
    <dbReference type="NCBI Taxonomy" id="2884831"/>
    <lineage>
        <taxon>Bacteria</taxon>
        <taxon>Pseudomonadati</taxon>
        <taxon>Nitrospirota</taxon>
        <taxon>Nitrospiria</taxon>
        <taxon>Nitrospirales</taxon>
        <taxon>Nitrospiraceae</taxon>
        <taxon>Candidatus Nitrobium</taxon>
    </lineage>
</organism>
<dbReference type="PANTHER" id="PTHR42771:SF4">
    <property type="entry name" value="IRON(3+)-HYDROXAMATE IMPORT ATP-BINDING PROTEIN FHUC"/>
    <property type="match status" value="1"/>
</dbReference>
<dbReference type="GO" id="GO:0005524">
    <property type="term" value="F:ATP binding"/>
    <property type="evidence" value="ECO:0007669"/>
    <property type="project" value="UniProtKB-KW"/>
</dbReference>
<keyword evidence="3" id="KW-1003">Cell membrane</keyword>
<evidence type="ECO:0000256" key="8">
    <source>
        <dbReference type="ARBA" id="ARBA00023065"/>
    </source>
</evidence>
<name>A0A953SCX2_9BACT</name>
<dbReference type="SUPFAM" id="SSF52540">
    <property type="entry name" value="P-loop containing nucleoside triphosphate hydrolases"/>
    <property type="match status" value="1"/>
</dbReference>
<evidence type="ECO:0000256" key="3">
    <source>
        <dbReference type="ARBA" id="ARBA00022475"/>
    </source>
</evidence>
<dbReference type="EMBL" id="JAIOIV010000130">
    <property type="protein sequence ID" value="MBZ0157840.1"/>
    <property type="molecule type" value="Genomic_DNA"/>
</dbReference>
<keyword evidence="8" id="KW-0406">Ion transport</keyword>
<dbReference type="InterPro" id="IPR051535">
    <property type="entry name" value="Siderophore_ABC-ATPase"/>
</dbReference>
<dbReference type="SMART" id="SM00382">
    <property type="entry name" value="AAA"/>
    <property type="match status" value="1"/>
</dbReference>
<keyword evidence="2" id="KW-0813">Transport</keyword>
<evidence type="ECO:0000256" key="6">
    <source>
        <dbReference type="ARBA" id="ARBA00022840"/>
    </source>
</evidence>
<dbReference type="InterPro" id="IPR027417">
    <property type="entry name" value="P-loop_NTPase"/>
</dbReference>
<dbReference type="PANTHER" id="PTHR42771">
    <property type="entry name" value="IRON(3+)-HYDROXAMATE IMPORT ATP-BINDING PROTEIN FHUC"/>
    <property type="match status" value="1"/>
</dbReference>
<evidence type="ECO:0000313" key="12">
    <source>
        <dbReference type="Proteomes" id="UP000705867"/>
    </source>
</evidence>
<dbReference type="FunFam" id="3.40.50.300:FF:000134">
    <property type="entry name" value="Iron-enterobactin ABC transporter ATP-binding protein"/>
    <property type="match status" value="1"/>
</dbReference>
<evidence type="ECO:0000256" key="5">
    <source>
        <dbReference type="ARBA" id="ARBA00022741"/>
    </source>
</evidence>
<evidence type="ECO:0000256" key="9">
    <source>
        <dbReference type="ARBA" id="ARBA00023136"/>
    </source>
</evidence>
<evidence type="ECO:0000256" key="1">
    <source>
        <dbReference type="ARBA" id="ARBA00004202"/>
    </source>
</evidence>
<accession>A0A953SCX2</accession>
<keyword evidence="9" id="KW-0472">Membrane</keyword>
<gene>
    <name evidence="11" type="ORF">K8I29_16715</name>
</gene>
<dbReference type="InterPro" id="IPR017871">
    <property type="entry name" value="ABC_transporter-like_CS"/>
</dbReference>
<evidence type="ECO:0000256" key="4">
    <source>
        <dbReference type="ARBA" id="ARBA00022496"/>
    </source>
</evidence>
<evidence type="ECO:0000313" key="11">
    <source>
        <dbReference type="EMBL" id="MBZ0157840.1"/>
    </source>
</evidence>
<dbReference type="GO" id="GO:0005886">
    <property type="term" value="C:plasma membrane"/>
    <property type="evidence" value="ECO:0007669"/>
    <property type="project" value="UniProtKB-SubCell"/>
</dbReference>
<keyword evidence="4" id="KW-0410">Iron transport</keyword>
<dbReference type="PROSITE" id="PS00211">
    <property type="entry name" value="ABC_TRANSPORTER_1"/>
    <property type="match status" value="1"/>
</dbReference>
<sequence length="264" mass="29117">MNILSAEALEVSYDDTVVLKGLYLRFERPEIVSLIGSNGSGKSTILKSIGRLLRPGKGTVLLNGRDIHSLPAAQVARMLSVLPQGPQAPDDLTVRDLVSYGRTPHRRIFGKGDEDDEAVIRWALRETSMESLAGRQVHTLSGGERQRAWIAMALAQKTELLLLDEPTTFLDIHHQFEIMELLQRLNRKYRIMVIMVLHDLNHAARFSHRVIAVKGGCVVRDGSPGEVITEETLGEVFGIRARILSVGDSACAGSIVCIPYGVCR</sequence>
<keyword evidence="5" id="KW-0547">Nucleotide-binding</keyword>
<dbReference type="PROSITE" id="PS50893">
    <property type="entry name" value="ABC_TRANSPORTER_2"/>
    <property type="match status" value="1"/>
</dbReference>
<comment type="subcellular location">
    <subcellularLocation>
        <location evidence="1">Cell membrane</location>
        <topology evidence="1">Peripheral membrane protein</topology>
    </subcellularLocation>
</comment>